<dbReference type="InterPro" id="IPR003651">
    <property type="entry name" value="Endonuclease3_FeS-loop_motif"/>
</dbReference>
<proteinExistence type="inferred from homology"/>
<evidence type="ECO:0000256" key="3">
    <source>
        <dbReference type="ARBA" id="ARBA00022485"/>
    </source>
</evidence>
<dbReference type="GO" id="GO:0006284">
    <property type="term" value="P:base-excision repair"/>
    <property type="evidence" value="ECO:0007669"/>
    <property type="project" value="InterPro"/>
</dbReference>
<dbReference type="PIRSF" id="PIRSF001435">
    <property type="entry name" value="Nth"/>
    <property type="match status" value="1"/>
</dbReference>
<keyword evidence="9" id="KW-0234">DNA repair</keyword>
<evidence type="ECO:0000256" key="7">
    <source>
        <dbReference type="ARBA" id="ARBA00023004"/>
    </source>
</evidence>
<dbReference type="GO" id="GO:0016798">
    <property type="term" value="F:hydrolase activity, acting on glycosyl bonds"/>
    <property type="evidence" value="ECO:0007669"/>
    <property type="project" value="UniProtKB-KW"/>
</dbReference>
<dbReference type="GO" id="GO:0046872">
    <property type="term" value="F:metal ion binding"/>
    <property type="evidence" value="ECO:0007669"/>
    <property type="project" value="UniProtKB-KW"/>
</dbReference>
<dbReference type="PROSITE" id="PS00764">
    <property type="entry name" value="ENDONUCLEASE_III_1"/>
    <property type="match status" value="1"/>
</dbReference>
<sequence>MKGVLHGRMDMAGPITAKLLHIYRLMEDALGDRGWWPAKTREEVVIGAILVQNVSWKNTVIAIERLRERGWLTFPELYRAPVEEIAACVRSTRFYVSKAKKLHAFAAHVCTRYGGRLDPMFDQPLEALREELLGLYGIGPETADDIVLYAAGKPTFVVDAYTRRIFARLGLLREDMPYEAVRRWFMDHLPADTRLFNQYHALIDAVGHHFCTARKPRCSACPLRSVCGYAANLS</sequence>
<keyword evidence="8" id="KW-0411">Iron-sulfur</keyword>
<dbReference type="Gene3D" id="1.10.1670.10">
    <property type="entry name" value="Helix-hairpin-Helix base-excision DNA repair enzymes (C-terminal)"/>
    <property type="match status" value="1"/>
</dbReference>
<dbReference type="EMBL" id="BMOY01000002">
    <property type="protein sequence ID" value="GGI95777.1"/>
    <property type="molecule type" value="Genomic_DNA"/>
</dbReference>
<dbReference type="GO" id="GO:0140097">
    <property type="term" value="F:catalytic activity, acting on DNA"/>
    <property type="evidence" value="ECO:0007669"/>
    <property type="project" value="UniProtKB-ARBA"/>
</dbReference>
<dbReference type="InterPro" id="IPR004035">
    <property type="entry name" value="Endouclease-III_FeS-bd_BS"/>
</dbReference>
<dbReference type="SMART" id="SM00525">
    <property type="entry name" value="FES"/>
    <property type="match status" value="1"/>
</dbReference>
<evidence type="ECO:0000313" key="13">
    <source>
        <dbReference type="Proteomes" id="UP000637695"/>
    </source>
</evidence>
<reference evidence="12" key="2">
    <citation type="submission" date="2020-09" db="EMBL/GenBank/DDBJ databases">
        <authorList>
            <person name="Sun Q."/>
            <person name="Ohkuma M."/>
        </authorList>
    </citation>
    <scope>NUCLEOTIDE SEQUENCE</scope>
    <source>
        <strain evidence="12">JCM 18487</strain>
    </source>
</reference>
<keyword evidence="7" id="KW-0408">Iron</keyword>
<gene>
    <name evidence="12" type="ORF">GCM10010885_01810</name>
</gene>
<dbReference type="AlphaFoldDB" id="A0A917NEZ5"/>
<dbReference type="CDD" id="cd00056">
    <property type="entry name" value="ENDO3c"/>
    <property type="match status" value="1"/>
</dbReference>
<protein>
    <submittedName>
        <fullName evidence="12">Endonuclease III</fullName>
    </submittedName>
</protein>
<evidence type="ECO:0000256" key="8">
    <source>
        <dbReference type="ARBA" id="ARBA00023014"/>
    </source>
</evidence>
<keyword evidence="5" id="KW-0227">DNA damage</keyword>
<dbReference type="Gene3D" id="1.10.340.30">
    <property type="entry name" value="Hypothetical protein, domain 2"/>
    <property type="match status" value="1"/>
</dbReference>
<dbReference type="Proteomes" id="UP000637695">
    <property type="component" value="Unassembled WGS sequence"/>
</dbReference>
<evidence type="ECO:0000256" key="5">
    <source>
        <dbReference type="ARBA" id="ARBA00022763"/>
    </source>
</evidence>
<dbReference type="Pfam" id="PF00730">
    <property type="entry name" value="HhH-GPD"/>
    <property type="match status" value="1"/>
</dbReference>
<comment type="cofactor">
    <cofactor evidence="1">
        <name>[4Fe-4S] cluster</name>
        <dbReference type="ChEBI" id="CHEBI:49883"/>
    </cofactor>
</comment>
<comment type="caution">
    <text evidence="12">The sequence shown here is derived from an EMBL/GenBank/DDBJ whole genome shotgun (WGS) entry which is preliminary data.</text>
</comment>
<evidence type="ECO:0000259" key="11">
    <source>
        <dbReference type="SMART" id="SM00478"/>
    </source>
</evidence>
<dbReference type="InterPro" id="IPR003265">
    <property type="entry name" value="HhH-GPD_domain"/>
</dbReference>
<reference evidence="12" key="1">
    <citation type="journal article" date="2014" name="Int. J. Syst. Evol. Microbiol.">
        <title>Complete genome sequence of Corynebacterium casei LMG S-19264T (=DSM 44701T), isolated from a smear-ripened cheese.</title>
        <authorList>
            <consortium name="US DOE Joint Genome Institute (JGI-PGF)"/>
            <person name="Walter F."/>
            <person name="Albersmeier A."/>
            <person name="Kalinowski J."/>
            <person name="Ruckert C."/>
        </authorList>
    </citation>
    <scope>NUCLEOTIDE SEQUENCE</scope>
    <source>
        <strain evidence="12">JCM 18487</strain>
    </source>
</reference>
<keyword evidence="4" id="KW-0479">Metal-binding</keyword>
<dbReference type="GO" id="GO:0051539">
    <property type="term" value="F:4 iron, 4 sulfur cluster binding"/>
    <property type="evidence" value="ECO:0007669"/>
    <property type="project" value="UniProtKB-KW"/>
</dbReference>
<evidence type="ECO:0000256" key="9">
    <source>
        <dbReference type="ARBA" id="ARBA00023204"/>
    </source>
</evidence>
<dbReference type="InterPro" id="IPR023170">
    <property type="entry name" value="HhH_base_excis_C"/>
</dbReference>
<feature type="domain" description="HhH-GPD" evidence="11">
    <location>
        <begin position="50"/>
        <end position="214"/>
    </location>
</feature>
<keyword evidence="12" id="KW-0540">Nuclease</keyword>
<keyword evidence="6" id="KW-0378">Hydrolase</keyword>
<dbReference type="SUPFAM" id="SSF48150">
    <property type="entry name" value="DNA-glycosylase"/>
    <property type="match status" value="1"/>
</dbReference>
<evidence type="ECO:0000256" key="10">
    <source>
        <dbReference type="ARBA" id="ARBA00023295"/>
    </source>
</evidence>
<keyword evidence="10" id="KW-0326">Glycosidase</keyword>
<evidence type="ECO:0000256" key="4">
    <source>
        <dbReference type="ARBA" id="ARBA00022723"/>
    </source>
</evidence>
<keyword evidence="13" id="KW-1185">Reference proteome</keyword>
<keyword evidence="12" id="KW-0255">Endonuclease</keyword>
<evidence type="ECO:0000313" key="12">
    <source>
        <dbReference type="EMBL" id="GGI95777.1"/>
    </source>
</evidence>
<evidence type="ECO:0000256" key="1">
    <source>
        <dbReference type="ARBA" id="ARBA00001966"/>
    </source>
</evidence>
<keyword evidence="3" id="KW-0004">4Fe-4S</keyword>
<accession>A0A917NEZ5</accession>
<evidence type="ECO:0000256" key="6">
    <source>
        <dbReference type="ARBA" id="ARBA00022801"/>
    </source>
</evidence>
<comment type="similarity">
    <text evidence="2">Belongs to the Nth/MutY family.</text>
</comment>
<dbReference type="GO" id="GO:0004519">
    <property type="term" value="F:endonuclease activity"/>
    <property type="evidence" value="ECO:0007669"/>
    <property type="project" value="UniProtKB-KW"/>
</dbReference>
<dbReference type="PANTHER" id="PTHR10359:SF19">
    <property type="entry name" value="DNA REPAIR GLYCOSYLASE MJ1434-RELATED"/>
    <property type="match status" value="1"/>
</dbReference>
<evidence type="ECO:0000256" key="2">
    <source>
        <dbReference type="ARBA" id="ARBA00008343"/>
    </source>
</evidence>
<dbReference type="Pfam" id="PF10576">
    <property type="entry name" value="EndIII_4Fe-2S"/>
    <property type="match status" value="1"/>
</dbReference>
<dbReference type="SMART" id="SM00478">
    <property type="entry name" value="ENDO3c"/>
    <property type="match status" value="1"/>
</dbReference>
<dbReference type="PANTHER" id="PTHR10359">
    <property type="entry name" value="A/G-SPECIFIC ADENINE GLYCOSYLASE/ENDONUCLEASE III"/>
    <property type="match status" value="1"/>
</dbReference>
<organism evidence="12 13">
    <name type="scientific">Alicyclobacillus cellulosilyticus</name>
    <dbReference type="NCBI Taxonomy" id="1003997"/>
    <lineage>
        <taxon>Bacteria</taxon>
        <taxon>Bacillati</taxon>
        <taxon>Bacillota</taxon>
        <taxon>Bacilli</taxon>
        <taxon>Bacillales</taxon>
        <taxon>Alicyclobacillaceae</taxon>
        <taxon>Alicyclobacillus</taxon>
    </lineage>
</organism>
<dbReference type="InterPro" id="IPR011257">
    <property type="entry name" value="DNA_glycosylase"/>
</dbReference>
<name>A0A917NEZ5_9BACL</name>